<comment type="similarity">
    <text evidence="7 8">Belongs to the autoinducer synthase family.</text>
</comment>
<dbReference type="PANTHER" id="PTHR39322">
    <property type="entry name" value="ACYL-HOMOSERINE-LACTONE SYNTHASE"/>
    <property type="match status" value="1"/>
</dbReference>
<sequence>MSSIMLAQHGDGSLNRQAAMEMYRLRHDVFHDRLGWEVTSDNGMEHDEFDRANPVYVLVRGDEDADEDENEVLGCWRLLPTTGPNMLKDTFPQLLHGQRAPQQADVWELSRFAVTVPKHESANYGFSAIPMQMMQKLFKFAQLNGIVRYVTVTTVAVERLISKTGVNLSRFGPPIKIGRVLTVACSIEIDEITEFALFGTLPEHALRLAA</sequence>
<keyword evidence="9" id="KW-0012">Acyltransferase</keyword>
<keyword evidence="5 7" id="KW-0071">Autoinducer synthesis</keyword>
<dbReference type="InterPro" id="IPR018311">
    <property type="entry name" value="Autoind_synth_CS"/>
</dbReference>
<dbReference type="Proteomes" id="UP000839052">
    <property type="component" value="Chromosome"/>
</dbReference>
<dbReference type="PROSITE" id="PS51187">
    <property type="entry name" value="AUTOINDUCER_SYNTH_2"/>
    <property type="match status" value="1"/>
</dbReference>
<dbReference type="PANTHER" id="PTHR39322:SF1">
    <property type="entry name" value="ISOVALERYL-HOMOSERINE LACTONE SYNTHASE"/>
    <property type="match status" value="1"/>
</dbReference>
<protein>
    <recommendedName>
        <fullName evidence="1 8">Acyl-homoserine-lactone synthase</fullName>
        <ecNumber evidence="1 8">2.3.1.184</ecNumber>
    </recommendedName>
    <alternativeName>
        <fullName evidence="8">Autoinducer synthesis protein</fullName>
    </alternativeName>
</protein>
<keyword evidence="10" id="KW-1185">Reference proteome</keyword>
<dbReference type="InterPro" id="IPR016181">
    <property type="entry name" value="Acyl_CoA_acyltransferase"/>
</dbReference>
<dbReference type="SUPFAM" id="SSF55729">
    <property type="entry name" value="Acyl-CoA N-acyltransferases (Nat)"/>
    <property type="match status" value="1"/>
</dbReference>
<dbReference type="EMBL" id="OU912926">
    <property type="protein sequence ID" value="CAG9933042.1"/>
    <property type="molecule type" value="Genomic_DNA"/>
</dbReference>
<dbReference type="EC" id="2.3.1.184" evidence="1 8"/>
<accession>A0ABM8YZT3</accession>
<dbReference type="GO" id="GO:0061579">
    <property type="term" value="F:N-acyl homoserine lactone synthase activity"/>
    <property type="evidence" value="ECO:0007669"/>
    <property type="project" value="UniProtKB-EC"/>
</dbReference>
<organism evidence="9 10">
    <name type="scientific">Candidatus Nitrotoga arctica</name>
    <dbReference type="NCBI Taxonomy" id="453162"/>
    <lineage>
        <taxon>Bacteria</taxon>
        <taxon>Pseudomonadati</taxon>
        <taxon>Pseudomonadota</taxon>
        <taxon>Betaproteobacteria</taxon>
        <taxon>Nitrosomonadales</taxon>
        <taxon>Gallionellaceae</taxon>
        <taxon>Candidatus Nitrotoga</taxon>
    </lineage>
</organism>
<evidence type="ECO:0000256" key="3">
    <source>
        <dbReference type="ARBA" id="ARBA00022679"/>
    </source>
</evidence>
<dbReference type="InterPro" id="IPR001690">
    <property type="entry name" value="Autoind_synthase"/>
</dbReference>
<evidence type="ECO:0000256" key="8">
    <source>
        <dbReference type="RuleBase" id="RU361135"/>
    </source>
</evidence>
<dbReference type="Gene3D" id="3.40.630.30">
    <property type="match status" value="1"/>
</dbReference>
<gene>
    <name evidence="9" type="primary">lasI</name>
    <name evidence="9" type="ORF">NTG6680_1793</name>
</gene>
<keyword evidence="2 7" id="KW-0673">Quorum sensing</keyword>
<evidence type="ECO:0000313" key="9">
    <source>
        <dbReference type="EMBL" id="CAG9933042.1"/>
    </source>
</evidence>
<evidence type="ECO:0000256" key="1">
    <source>
        <dbReference type="ARBA" id="ARBA00012340"/>
    </source>
</evidence>
<keyword evidence="3 8" id="KW-0808">Transferase</keyword>
<comment type="catalytic activity">
    <reaction evidence="6 8">
        <text>a fatty acyl-[ACP] + S-adenosyl-L-methionine = an N-acyl-L-homoserine lactone + S-methyl-5'-thioadenosine + holo-[ACP] + H(+)</text>
        <dbReference type="Rhea" id="RHEA:10096"/>
        <dbReference type="Rhea" id="RHEA-COMP:9685"/>
        <dbReference type="Rhea" id="RHEA-COMP:14125"/>
        <dbReference type="ChEBI" id="CHEBI:15378"/>
        <dbReference type="ChEBI" id="CHEBI:17509"/>
        <dbReference type="ChEBI" id="CHEBI:55474"/>
        <dbReference type="ChEBI" id="CHEBI:59789"/>
        <dbReference type="ChEBI" id="CHEBI:64479"/>
        <dbReference type="ChEBI" id="CHEBI:138651"/>
        <dbReference type="EC" id="2.3.1.184"/>
    </reaction>
</comment>
<reference evidence="9 10" key="1">
    <citation type="submission" date="2021-10" db="EMBL/GenBank/DDBJ databases">
        <authorList>
            <person name="Koch H."/>
        </authorList>
    </citation>
    <scope>NUCLEOTIDE SEQUENCE [LARGE SCALE GENOMIC DNA]</scope>
    <source>
        <strain evidence="9">6680</strain>
    </source>
</reference>
<dbReference type="PROSITE" id="PS00949">
    <property type="entry name" value="AUTOINDUCER_SYNTH_1"/>
    <property type="match status" value="1"/>
</dbReference>
<evidence type="ECO:0000256" key="5">
    <source>
        <dbReference type="ARBA" id="ARBA00022929"/>
    </source>
</evidence>
<dbReference type="Pfam" id="PF00765">
    <property type="entry name" value="Autoind_synth"/>
    <property type="match status" value="1"/>
</dbReference>
<evidence type="ECO:0000256" key="7">
    <source>
        <dbReference type="PROSITE-ProRule" id="PRU00533"/>
    </source>
</evidence>
<dbReference type="PRINTS" id="PR01549">
    <property type="entry name" value="AUTOINDCRSYN"/>
</dbReference>
<keyword evidence="4 8" id="KW-0949">S-adenosyl-L-methionine</keyword>
<evidence type="ECO:0000313" key="10">
    <source>
        <dbReference type="Proteomes" id="UP000839052"/>
    </source>
</evidence>
<proteinExistence type="inferred from homology"/>
<evidence type="ECO:0000256" key="6">
    <source>
        <dbReference type="ARBA" id="ARBA00048576"/>
    </source>
</evidence>
<name>A0ABM8YZT3_9PROT</name>
<evidence type="ECO:0000256" key="2">
    <source>
        <dbReference type="ARBA" id="ARBA00022654"/>
    </source>
</evidence>
<evidence type="ECO:0000256" key="4">
    <source>
        <dbReference type="ARBA" id="ARBA00022691"/>
    </source>
</evidence>